<comment type="caution">
    <text evidence="2">The sequence shown here is derived from an EMBL/GenBank/DDBJ whole genome shotgun (WGS) entry which is preliminary data.</text>
</comment>
<dbReference type="RefSeq" id="XP_018004374.1">
    <property type="nucleotide sequence ID" value="XM_018149042.1"/>
</dbReference>
<feature type="chain" id="PRO_5005856933" description="F-box domain-containing protein" evidence="1">
    <location>
        <begin position="19"/>
        <end position="267"/>
    </location>
</feature>
<dbReference type="GeneID" id="28740922"/>
<dbReference type="Proteomes" id="UP000038010">
    <property type="component" value="Unassembled WGS sequence"/>
</dbReference>
<reference evidence="2 3" key="1">
    <citation type="submission" date="2015-06" db="EMBL/GenBank/DDBJ databases">
        <title>Draft genome of the ant-associated black yeast Phialophora attae CBS 131958.</title>
        <authorList>
            <person name="Moreno L.F."/>
            <person name="Stielow B.J."/>
            <person name="de Hoog S."/>
            <person name="Vicente V.A."/>
            <person name="Weiss V.A."/>
            <person name="de Vries M."/>
            <person name="Cruz L.M."/>
            <person name="Souza E.M."/>
        </authorList>
    </citation>
    <scope>NUCLEOTIDE SEQUENCE [LARGE SCALE GENOMIC DNA]</scope>
    <source>
        <strain evidence="2 3">CBS 131958</strain>
    </source>
</reference>
<accession>A0A0N0NQW8</accession>
<organism evidence="2 3">
    <name type="scientific">Cyphellophora attinorum</name>
    <dbReference type="NCBI Taxonomy" id="1664694"/>
    <lineage>
        <taxon>Eukaryota</taxon>
        <taxon>Fungi</taxon>
        <taxon>Dikarya</taxon>
        <taxon>Ascomycota</taxon>
        <taxon>Pezizomycotina</taxon>
        <taxon>Eurotiomycetes</taxon>
        <taxon>Chaetothyriomycetidae</taxon>
        <taxon>Chaetothyriales</taxon>
        <taxon>Cyphellophoraceae</taxon>
        <taxon>Cyphellophora</taxon>
    </lineage>
</organism>
<name>A0A0N0NQW8_9EURO</name>
<gene>
    <name evidence="2" type="ORF">AB675_8585</name>
</gene>
<proteinExistence type="predicted"/>
<sequence>MRFFSLPAELHLEILALAIPANTTLNVVHELTTEAQEGLANTQQRPVYRNDVVTKIGCYSGTGHVRELYTAAYRLSWEPSWVPELTFVSKTFTPLVRSLLSKTVQIRVSEQSVREPATSGVGMLSIFDRRIENKVPWAGQLPNIRLGGLPTWITLRARTLVIEALEPERAARSLSFLELDRFASLREVTVGLGNVVSVSDTSSYTSDFDMLVKLENVCSKDGIDIPVYHWKARSDMSLNRSLQQVLLGADRQDKEPSTRYTQTILGK</sequence>
<dbReference type="AlphaFoldDB" id="A0A0N0NQW8"/>
<dbReference type="EMBL" id="LFJN01000003">
    <property type="protein sequence ID" value="KPI44411.1"/>
    <property type="molecule type" value="Genomic_DNA"/>
</dbReference>
<evidence type="ECO:0000313" key="2">
    <source>
        <dbReference type="EMBL" id="KPI44411.1"/>
    </source>
</evidence>
<evidence type="ECO:0000313" key="3">
    <source>
        <dbReference type="Proteomes" id="UP000038010"/>
    </source>
</evidence>
<keyword evidence="1" id="KW-0732">Signal</keyword>
<keyword evidence="3" id="KW-1185">Reference proteome</keyword>
<evidence type="ECO:0000256" key="1">
    <source>
        <dbReference type="SAM" id="SignalP"/>
    </source>
</evidence>
<feature type="signal peptide" evidence="1">
    <location>
        <begin position="1"/>
        <end position="18"/>
    </location>
</feature>
<dbReference type="VEuPathDB" id="FungiDB:AB675_8585"/>
<protein>
    <recommendedName>
        <fullName evidence="4">F-box domain-containing protein</fullName>
    </recommendedName>
</protein>
<evidence type="ECO:0008006" key="4">
    <source>
        <dbReference type="Google" id="ProtNLM"/>
    </source>
</evidence>